<feature type="domain" description="ABC transmembrane type-1" evidence="11">
    <location>
        <begin position="51"/>
        <end position="347"/>
    </location>
</feature>
<accession>C4ZPC9</accession>
<proteinExistence type="predicted"/>
<dbReference type="OrthoDB" id="8554730at2"/>
<dbReference type="GO" id="GO:0005524">
    <property type="term" value="F:ATP binding"/>
    <property type="evidence" value="ECO:0007669"/>
    <property type="project" value="UniProtKB-KW"/>
</dbReference>
<dbReference type="KEGG" id="tmz:Tmz1t_1567"/>
<dbReference type="HOGENOM" id="CLU_000604_84_3_4"/>
<feature type="transmembrane region" description="Helical" evidence="9">
    <location>
        <begin position="180"/>
        <end position="204"/>
    </location>
</feature>
<evidence type="ECO:0000313" key="13">
    <source>
        <dbReference type="Proteomes" id="UP000002186"/>
    </source>
</evidence>
<keyword evidence="5" id="KW-0067">ATP-binding</keyword>
<dbReference type="Gene3D" id="3.40.50.300">
    <property type="entry name" value="P-loop containing nucleotide triphosphate hydrolases"/>
    <property type="match status" value="1"/>
</dbReference>
<dbReference type="SUPFAM" id="SSF90123">
    <property type="entry name" value="ABC transporter transmembrane region"/>
    <property type="match status" value="1"/>
</dbReference>
<dbReference type="CDD" id="cd03228">
    <property type="entry name" value="ABCC_MRP_Like"/>
    <property type="match status" value="1"/>
</dbReference>
<feature type="domain" description="ABC transporter" evidence="10">
    <location>
        <begin position="381"/>
        <end position="642"/>
    </location>
</feature>
<dbReference type="EMBL" id="CP001281">
    <property type="protein sequence ID" value="ACK54325.1"/>
    <property type="molecule type" value="Genomic_DNA"/>
</dbReference>
<dbReference type="Proteomes" id="UP000002186">
    <property type="component" value="Chromosome"/>
</dbReference>
<keyword evidence="13" id="KW-1185">Reference proteome</keyword>
<dbReference type="Pfam" id="PF00664">
    <property type="entry name" value="ABC_membrane"/>
    <property type="match status" value="1"/>
</dbReference>
<evidence type="ECO:0000256" key="1">
    <source>
        <dbReference type="ARBA" id="ARBA00004651"/>
    </source>
</evidence>
<evidence type="ECO:0000256" key="6">
    <source>
        <dbReference type="ARBA" id="ARBA00022989"/>
    </source>
</evidence>
<evidence type="ECO:0000256" key="2">
    <source>
        <dbReference type="ARBA" id="ARBA00022475"/>
    </source>
</evidence>
<dbReference type="InterPro" id="IPR011527">
    <property type="entry name" value="ABC1_TM_dom"/>
</dbReference>
<evidence type="ECO:0000259" key="11">
    <source>
        <dbReference type="PROSITE" id="PS50929"/>
    </source>
</evidence>
<dbReference type="GO" id="GO:0005886">
    <property type="term" value="C:plasma membrane"/>
    <property type="evidence" value="ECO:0007669"/>
    <property type="project" value="UniProtKB-SubCell"/>
</dbReference>
<reference evidence="13" key="1">
    <citation type="submission" date="2009-05" db="EMBL/GenBank/DDBJ databases">
        <title>Complete sequence of chromosome of Thauera sp. MZ1T.</title>
        <authorList>
            <consortium name="US DOE Joint Genome Institute"/>
            <person name="Lucas S."/>
            <person name="Copeland A."/>
            <person name="Lapidus A."/>
            <person name="Glavina del Rio T."/>
            <person name="Dalin E."/>
            <person name="Tice H."/>
            <person name="Bruce D."/>
            <person name="Goodwin L."/>
            <person name="Pitluck S."/>
            <person name="Sims D."/>
            <person name="Brettin T."/>
            <person name="Detter J.C."/>
            <person name="Han C."/>
            <person name="Larimer F."/>
            <person name="Land M."/>
            <person name="Hauser L."/>
            <person name="Kyrpides N."/>
            <person name="Mikhailova N."/>
            <person name="Sayler G.S."/>
        </authorList>
    </citation>
    <scope>NUCLEOTIDE SEQUENCE [LARGE SCALE GENOMIC DNA]</scope>
    <source>
        <strain evidence="13">MZ1T</strain>
    </source>
</reference>
<dbReference type="Gene3D" id="1.20.1560.10">
    <property type="entry name" value="ABC transporter type 1, transmembrane domain"/>
    <property type="match status" value="1"/>
</dbReference>
<evidence type="ECO:0000256" key="4">
    <source>
        <dbReference type="ARBA" id="ARBA00022741"/>
    </source>
</evidence>
<evidence type="ECO:0000313" key="12">
    <source>
        <dbReference type="EMBL" id="ACK54325.1"/>
    </source>
</evidence>
<keyword evidence="4" id="KW-0547">Nucleotide-binding</keyword>
<evidence type="ECO:0000256" key="5">
    <source>
        <dbReference type="ARBA" id="ARBA00022840"/>
    </source>
</evidence>
<dbReference type="SUPFAM" id="SSF52540">
    <property type="entry name" value="P-loop containing nucleoside triphosphate hydrolases"/>
    <property type="match status" value="1"/>
</dbReference>
<sequence>MPDLETSAAAAEPPPAPQPPAVAGEQPVGIGALYRALWEHAAGARQLLLYAFLLLLASQLFKLAVPWLAGNAINHIQSGGLEGMSEAGRWLGMVFAAIVASWLLHGPGRILERNVALKVRERLSALLVGRLLAAPLAWHERHHSGETTHRMQQSTHALYDFAQSQFIYLQNTVRLVGPIVALWLISPLVGAVALVGYGLIGLLITRFDRVMMRVAVEENRAERAYSATLVDVLGNVLSVLALRRGEGVARLIGERLAAVFGPLKKSIVLNEAKWCAVDLLASALWCVLVGVYAAEAAGVFGFGAAAGGAAAAAGTIALGKVFMVYEYSQQAGGVITAIAAHFQSLARQRADYAAAEPLLSAAPAPRPADGEDIAALGWRTLSLEGVCFAHGDGRASALELDRLALVRGRRYALVGPSGAGKTTLLRLLAGLDAPTAGVLSIDGEAVPAAATAAVVGERVPSAGGLPSDAGGLAAMPARLRHLATLIPQQAEMFDGTLAENLLLGAGRTPERIEAALHAACADSVVEGLAQGLDTRVVEGGANWSGGQRQRLALARGVLAAAGTSLLLLDEPTSSLDPETEARVYQRLFAHFPDAALVSSVHRLHLLDRFDEVILMRAGRIEAVGRAWELAQSSALFRELLAAQAVSGEEASQG</sequence>
<evidence type="ECO:0000256" key="7">
    <source>
        <dbReference type="ARBA" id="ARBA00023136"/>
    </source>
</evidence>
<keyword evidence="6 9" id="KW-1133">Transmembrane helix</keyword>
<dbReference type="InterPro" id="IPR027417">
    <property type="entry name" value="P-loop_NTPase"/>
</dbReference>
<evidence type="ECO:0000256" key="8">
    <source>
        <dbReference type="SAM" id="MobiDB-lite"/>
    </source>
</evidence>
<dbReference type="InterPro" id="IPR003439">
    <property type="entry name" value="ABC_transporter-like_ATP-bd"/>
</dbReference>
<dbReference type="InterPro" id="IPR036640">
    <property type="entry name" value="ABC1_TM_sf"/>
</dbReference>
<dbReference type="GO" id="GO:0015421">
    <property type="term" value="F:ABC-type oligopeptide transporter activity"/>
    <property type="evidence" value="ECO:0007669"/>
    <property type="project" value="TreeGrafter"/>
</dbReference>
<reference evidence="12 13" key="2">
    <citation type="journal article" date="2012" name="Stand. Genomic Sci.">
        <title>Complete genome sequence of Thauera aminoaromatica strain MZ1T.</title>
        <authorList>
            <person name="Jiang K."/>
            <person name="Sanseverino J."/>
            <person name="Chauhan A."/>
            <person name="Lucas S."/>
            <person name="Copeland A."/>
            <person name="Lapidus A."/>
            <person name="Del Rio T.G."/>
            <person name="Dalin E."/>
            <person name="Tice H."/>
            <person name="Bruce D."/>
            <person name="Goodwin L."/>
            <person name="Pitluck S."/>
            <person name="Sims D."/>
            <person name="Brettin T."/>
            <person name="Detter J.C."/>
            <person name="Han C."/>
            <person name="Chang Y.J."/>
            <person name="Larimer F."/>
            <person name="Land M."/>
            <person name="Hauser L."/>
            <person name="Kyrpides N.C."/>
            <person name="Mikhailova N."/>
            <person name="Moser S."/>
            <person name="Jegier P."/>
            <person name="Close D."/>
            <person name="Debruyn J.M."/>
            <person name="Wang Y."/>
            <person name="Layton A.C."/>
            <person name="Allen M.S."/>
            <person name="Sayler G.S."/>
        </authorList>
    </citation>
    <scope>NUCLEOTIDE SEQUENCE [LARGE SCALE GENOMIC DNA]</scope>
    <source>
        <strain evidence="12 13">MZ1T</strain>
    </source>
</reference>
<comment type="subcellular location">
    <subcellularLocation>
        <location evidence="1">Cell membrane</location>
        <topology evidence="1">Multi-pass membrane protein</topology>
    </subcellularLocation>
</comment>
<feature type="transmembrane region" description="Helical" evidence="9">
    <location>
        <begin position="47"/>
        <end position="70"/>
    </location>
</feature>
<dbReference type="PROSITE" id="PS50893">
    <property type="entry name" value="ABC_TRANSPORTER_2"/>
    <property type="match status" value="1"/>
</dbReference>
<dbReference type="AlphaFoldDB" id="C4ZPC9"/>
<dbReference type="InterPro" id="IPR003593">
    <property type="entry name" value="AAA+_ATPase"/>
</dbReference>
<evidence type="ECO:0000259" key="10">
    <source>
        <dbReference type="PROSITE" id="PS50893"/>
    </source>
</evidence>
<dbReference type="PROSITE" id="PS50929">
    <property type="entry name" value="ABC_TM1F"/>
    <property type="match status" value="1"/>
</dbReference>
<dbReference type="Pfam" id="PF00005">
    <property type="entry name" value="ABC_tran"/>
    <property type="match status" value="1"/>
</dbReference>
<organism evidence="12 13">
    <name type="scientific">Thauera aminoaromatica</name>
    <dbReference type="NCBI Taxonomy" id="164330"/>
    <lineage>
        <taxon>Bacteria</taxon>
        <taxon>Pseudomonadati</taxon>
        <taxon>Pseudomonadota</taxon>
        <taxon>Betaproteobacteria</taxon>
        <taxon>Rhodocyclales</taxon>
        <taxon>Zoogloeaceae</taxon>
        <taxon>Thauera</taxon>
    </lineage>
</organism>
<evidence type="ECO:0000256" key="9">
    <source>
        <dbReference type="SAM" id="Phobius"/>
    </source>
</evidence>
<keyword evidence="2" id="KW-1003">Cell membrane</keyword>
<name>C4ZPC9_THASP</name>
<keyword evidence="3 9" id="KW-0812">Transmembrane</keyword>
<feature type="region of interest" description="Disordered" evidence="8">
    <location>
        <begin position="1"/>
        <end position="23"/>
    </location>
</feature>
<dbReference type="STRING" id="85643.Tmz1t_1567"/>
<gene>
    <name evidence="12" type="ordered locus">Tmz1t_1567</name>
</gene>
<dbReference type="PANTHER" id="PTHR43394">
    <property type="entry name" value="ATP-DEPENDENT PERMEASE MDL1, MITOCHONDRIAL"/>
    <property type="match status" value="1"/>
</dbReference>
<dbReference type="GO" id="GO:0016887">
    <property type="term" value="F:ATP hydrolysis activity"/>
    <property type="evidence" value="ECO:0007669"/>
    <property type="project" value="InterPro"/>
</dbReference>
<dbReference type="PANTHER" id="PTHR43394:SF1">
    <property type="entry name" value="ATP-BINDING CASSETTE SUB-FAMILY B MEMBER 10, MITOCHONDRIAL"/>
    <property type="match status" value="1"/>
</dbReference>
<dbReference type="SMART" id="SM00382">
    <property type="entry name" value="AAA"/>
    <property type="match status" value="1"/>
</dbReference>
<dbReference type="InterPro" id="IPR039421">
    <property type="entry name" value="Type_1_exporter"/>
</dbReference>
<dbReference type="RefSeq" id="WP_012585086.1">
    <property type="nucleotide sequence ID" value="NC_011662.2"/>
</dbReference>
<evidence type="ECO:0000256" key="3">
    <source>
        <dbReference type="ARBA" id="ARBA00022692"/>
    </source>
</evidence>
<keyword evidence="7 9" id="KW-0472">Membrane</keyword>
<feature type="transmembrane region" description="Helical" evidence="9">
    <location>
        <begin position="90"/>
        <end position="111"/>
    </location>
</feature>
<protein>
    <submittedName>
        <fullName evidence="12">ABC transporter related</fullName>
    </submittedName>
</protein>
<dbReference type="eggNOG" id="COG1132">
    <property type="taxonomic scope" value="Bacteria"/>
</dbReference>